<dbReference type="AlphaFoldDB" id="A0A7Z0CKF7"/>
<reference evidence="1 2" key="1">
    <citation type="submission" date="2020-07" db="EMBL/GenBank/DDBJ databases">
        <title>Sequencing the genomes of 1000 actinobacteria strains.</title>
        <authorList>
            <person name="Klenk H.-P."/>
        </authorList>
    </citation>
    <scope>NUCLEOTIDE SEQUENCE [LARGE SCALE GENOMIC DNA]</scope>
    <source>
        <strain evidence="1 2">DSM 15131</strain>
    </source>
</reference>
<proteinExistence type="predicted"/>
<dbReference type="Proteomes" id="UP000562045">
    <property type="component" value="Unassembled WGS sequence"/>
</dbReference>
<dbReference type="EMBL" id="JACBZM010000001">
    <property type="protein sequence ID" value="NYI44099.1"/>
    <property type="molecule type" value="Genomic_DNA"/>
</dbReference>
<evidence type="ECO:0000313" key="2">
    <source>
        <dbReference type="Proteomes" id="UP000562045"/>
    </source>
</evidence>
<gene>
    <name evidence="1" type="ORF">BJ993_001179</name>
</gene>
<organism evidence="1 2">
    <name type="scientific">Nocardioides aromaticivorans</name>
    <dbReference type="NCBI Taxonomy" id="200618"/>
    <lineage>
        <taxon>Bacteria</taxon>
        <taxon>Bacillati</taxon>
        <taxon>Actinomycetota</taxon>
        <taxon>Actinomycetes</taxon>
        <taxon>Propionibacteriales</taxon>
        <taxon>Nocardioidaceae</taxon>
        <taxon>Nocardioides</taxon>
    </lineage>
</organism>
<name>A0A7Z0CKF7_9ACTN</name>
<comment type="caution">
    <text evidence="1">The sequence shown here is derived from an EMBL/GenBank/DDBJ whole genome shotgun (WGS) entry which is preliminary data.</text>
</comment>
<dbReference type="Gene3D" id="3.40.50.720">
    <property type="entry name" value="NAD(P)-binding Rossmann-like Domain"/>
    <property type="match status" value="1"/>
</dbReference>
<dbReference type="InterPro" id="IPR036291">
    <property type="entry name" value="NAD(P)-bd_dom_sf"/>
</dbReference>
<dbReference type="RefSeq" id="WP_179648063.1">
    <property type="nucleotide sequence ID" value="NZ_JACBZM010000001.1"/>
</dbReference>
<protein>
    <submittedName>
        <fullName evidence="1">Uncharacterized protein</fullName>
    </submittedName>
</protein>
<evidence type="ECO:0000313" key="1">
    <source>
        <dbReference type="EMBL" id="NYI44099.1"/>
    </source>
</evidence>
<accession>A0A7Z0CKF7</accession>
<sequence>MTGPVVLVGPKTRLGREVVAQLSGAPLLAVARDAADATVVAGLPGLDPSRVVDAGAGQLTERIAALGDGPVRLVVTALGPVHPETPRTSYDAAGVVRDLGFVEQVLAAGRPVRIVLVSTILALAPGADRRYYGGWKALVEQQLQELVDECNRRGGRASLSVLYPGRLLDAAERRGRLRLHTSYQSLAARALAAGSTDRGVERTVGIDSRIWFLVRSISLALRSLTPSTRRSVPPPPEPGETD</sequence>
<dbReference type="SUPFAM" id="SSF51735">
    <property type="entry name" value="NAD(P)-binding Rossmann-fold domains"/>
    <property type="match status" value="1"/>
</dbReference>